<evidence type="ECO:0000256" key="1">
    <source>
        <dbReference type="SAM" id="MobiDB-lite"/>
    </source>
</evidence>
<dbReference type="EMBL" id="CP087164">
    <property type="protein sequence ID" value="UGS36065.1"/>
    <property type="molecule type" value="Genomic_DNA"/>
</dbReference>
<sequence length="65" mass="7083">MYARRPTSHQQMTAPIASPSGDVLRDAQGYEWTAADFALAADRAVAHLTRQVLPAFDASDPRRGV</sequence>
<feature type="region of interest" description="Disordered" evidence="1">
    <location>
        <begin position="1"/>
        <end position="20"/>
    </location>
</feature>
<name>A0A9E6XX89_9ACTN</name>
<evidence type="ECO:0000313" key="2">
    <source>
        <dbReference type="EMBL" id="UGS36065.1"/>
    </source>
</evidence>
<keyword evidence="3" id="KW-1185">Reference proteome</keyword>
<accession>A0A9E6XX89</accession>
<dbReference type="KEGG" id="sbae:DSM104329_02463"/>
<gene>
    <name evidence="2" type="ORF">DSM104329_02463</name>
</gene>
<proteinExistence type="predicted"/>
<dbReference type="AlphaFoldDB" id="A0A9E6XX89"/>
<dbReference type="Proteomes" id="UP001162834">
    <property type="component" value="Chromosome"/>
</dbReference>
<reference evidence="2" key="1">
    <citation type="journal article" date="2022" name="Int. J. Syst. Evol. Microbiol.">
        <title>Pseudomonas aegrilactucae sp. nov. and Pseudomonas morbosilactucae sp. nov., pathogens causing bacterial rot of lettuce in Japan.</title>
        <authorList>
            <person name="Sawada H."/>
            <person name="Fujikawa T."/>
            <person name="Satou M."/>
        </authorList>
    </citation>
    <scope>NUCLEOTIDE SEQUENCE</scope>
    <source>
        <strain evidence="2">0166_1</strain>
    </source>
</reference>
<evidence type="ECO:0000313" key="3">
    <source>
        <dbReference type="Proteomes" id="UP001162834"/>
    </source>
</evidence>
<protein>
    <submittedName>
        <fullName evidence="2">Uncharacterized protein</fullName>
    </submittedName>
</protein>
<organism evidence="2 3">
    <name type="scientific">Capillimicrobium parvum</name>
    <dbReference type="NCBI Taxonomy" id="2884022"/>
    <lineage>
        <taxon>Bacteria</taxon>
        <taxon>Bacillati</taxon>
        <taxon>Actinomycetota</taxon>
        <taxon>Thermoleophilia</taxon>
        <taxon>Solirubrobacterales</taxon>
        <taxon>Capillimicrobiaceae</taxon>
        <taxon>Capillimicrobium</taxon>
    </lineage>
</organism>